<dbReference type="EMBL" id="CP104143">
    <property type="protein sequence ID" value="UWU13242.1"/>
    <property type="molecule type" value="Genomic_DNA"/>
</dbReference>
<dbReference type="SUPFAM" id="SSF47413">
    <property type="entry name" value="lambda repressor-like DNA-binding domains"/>
    <property type="match status" value="1"/>
</dbReference>
<proteinExistence type="inferred from homology"/>
<evidence type="ECO:0000256" key="1">
    <source>
        <dbReference type="ARBA" id="ARBA00006157"/>
    </source>
</evidence>
<keyword evidence="3" id="KW-0238">DNA-binding</keyword>
<dbReference type="Proteomes" id="UP001060123">
    <property type="component" value="Chromosome"/>
</dbReference>
<keyword evidence="7" id="KW-1185">Reference proteome</keyword>
<dbReference type="RefSeq" id="WP_027508183.1">
    <property type="nucleotide sequence ID" value="NZ_CP104143.1"/>
</dbReference>
<dbReference type="Pfam" id="PF13693">
    <property type="entry name" value="HTH_35"/>
    <property type="match status" value="1"/>
</dbReference>
<dbReference type="Gene3D" id="1.10.260.40">
    <property type="entry name" value="lambda repressor-like DNA-binding domains"/>
    <property type="match status" value="1"/>
</dbReference>
<keyword evidence="4" id="KW-0804">Transcription</keyword>
<dbReference type="InterPro" id="IPR038722">
    <property type="entry name" value="Ner_HTH_dom"/>
</dbReference>
<reference evidence="6" key="1">
    <citation type="submission" date="2022-09" db="EMBL/GenBank/DDBJ databases">
        <title>Australian commercial rhizobial inoculants.</title>
        <authorList>
            <person name="Kohlmeier M.G."/>
            <person name="O'Hara G.W."/>
            <person name="Colombi E."/>
            <person name="Ramsay J.P."/>
            <person name="Terpolilli J."/>
        </authorList>
    </citation>
    <scope>NUCLEOTIDE SEQUENCE</scope>
    <source>
        <strain evidence="6">WSM1592</strain>
    </source>
</reference>
<keyword evidence="2" id="KW-0805">Transcription regulation</keyword>
<name>A0ABY5XGU1_RHISU</name>
<feature type="domain" description="Ner winged helix-turn-helix DNA-binding" evidence="5">
    <location>
        <begin position="7"/>
        <end position="77"/>
    </location>
</feature>
<evidence type="ECO:0000259" key="5">
    <source>
        <dbReference type="Pfam" id="PF13693"/>
    </source>
</evidence>
<comment type="similarity">
    <text evidence="1">Belongs to the ner transcriptional regulatory family.</text>
</comment>
<evidence type="ECO:0000313" key="7">
    <source>
        <dbReference type="Proteomes" id="UP001060123"/>
    </source>
</evidence>
<gene>
    <name evidence="6" type="ORF">N2599_13925</name>
</gene>
<organism evidence="6 7">
    <name type="scientific">Rhizobium sullae</name>
    <name type="common">Rhizobium hedysari</name>
    <dbReference type="NCBI Taxonomy" id="50338"/>
    <lineage>
        <taxon>Bacteria</taxon>
        <taxon>Pseudomonadati</taxon>
        <taxon>Pseudomonadota</taxon>
        <taxon>Alphaproteobacteria</taxon>
        <taxon>Hyphomicrobiales</taxon>
        <taxon>Rhizobiaceae</taxon>
        <taxon>Rhizobium/Agrobacterium group</taxon>
        <taxon>Rhizobium</taxon>
    </lineage>
</organism>
<evidence type="ECO:0000256" key="4">
    <source>
        <dbReference type="ARBA" id="ARBA00023163"/>
    </source>
</evidence>
<evidence type="ECO:0000313" key="6">
    <source>
        <dbReference type="EMBL" id="UWU13242.1"/>
    </source>
</evidence>
<dbReference type="InterPro" id="IPR010982">
    <property type="entry name" value="Lambda_DNA-bd_dom_sf"/>
</dbReference>
<evidence type="ECO:0000256" key="3">
    <source>
        <dbReference type="ARBA" id="ARBA00023125"/>
    </source>
</evidence>
<sequence>MTKAPTWDRHSILAELRRRGMTLAGLAEMKELSKSGFRNIWTRPNSRVEQAISDFLGVEVEKLFPDRYPKRRSHILASDYLSPSSNGTPTRSAA</sequence>
<accession>A0ABY5XGU1</accession>
<protein>
    <submittedName>
        <fullName evidence="6">Helix-turn-helix domain-containing protein</fullName>
    </submittedName>
</protein>
<evidence type="ECO:0000256" key="2">
    <source>
        <dbReference type="ARBA" id="ARBA00023015"/>
    </source>
</evidence>